<reference evidence="3" key="2">
    <citation type="journal article" date="2023" name="Nat. Commun.">
        <title>Cultivation of marine bacteria of the SAR202 clade.</title>
        <authorList>
            <person name="Lim Y."/>
            <person name="Seo J.H."/>
            <person name="Giovannoni S.J."/>
            <person name="Kang I."/>
            <person name="Cho J.C."/>
        </authorList>
    </citation>
    <scope>NUCLEOTIDE SEQUENCE</scope>
    <source>
        <strain evidence="3">JH1073</strain>
    </source>
</reference>
<name>A0AAJ5ZB65_9CHLR</name>
<organism evidence="3 4">
    <name type="scientific">Candidatus Lucifugimonas marina</name>
    <dbReference type="NCBI Taxonomy" id="3038979"/>
    <lineage>
        <taxon>Bacteria</taxon>
        <taxon>Bacillati</taxon>
        <taxon>Chloroflexota</taxon>
        <taxon>Dehalococcoidia</taxon>
        <taxon>SAR202 cluster</taxon>
        <taxon>Candidatus Lucifugimonadales</taxon>
        <taxon>Candidatus Lucifugimonadaceae</taxon>
        <taxon>Candidatus Lucifugimonas</taxon>
    </lineage>
</organism>
<reference evidence="4 5" key="1">
    <citation type="submission" date="2019-11" db="EMBL/GenBank/DDBJ databases">
        <authorList>
            <person name="Cho J.-C."/>
        </authorList>
    </citation>
    <scope>NUCLEOTIDE SEQUENCE [LARGE SCALE GENOMIC DNA]</scope>
    <source>
        <strain evidence="3 4">JH1073</strain>
        <strain evidence="2 5">JH702</strain>
    </source>
</reference>
<proteinExistence type="predicted"/>
<dbReference type="RefSeq" id="WP_342824255.1">
    <property type="nucleotide sequence ID" value="NZ_CP046146.1"/>
</dbReference>
<dbReference type="Proteomes" id="UP001219901">
    <property type="component" value="Chromosome"/>
</dbReference>
<dbReference type="Pfam" id="PF00903">
    <property type="entry name" value="Glyoxalase"/>
    <property type="match status" value="1"/>
</dbReference>
<dbReference type="Proteomes" id="UP001321249">
    <property type="component" value="Unassembled WGS sequence"/>
</dbReference>
<dbReference type="InterPro" id="IPR004360">
    <property type="entry name" value="Glyas_Fos-R_dOase_dom"/>
</dbReference>
<dbReference type="CDD" id="cd06587">
    <property type="entry name" value="VOC"/>
    <property type="match status" value="1"/>
</dbReference>
<evidence type="ECO:0000313" key="4">
    <source>
        <dbReference type="Proteomes" id="UP001219901"/>
    </source>
</evidence>
<dbReference type="EMBL" id="CP046147">
    <property type="protein sequence ID" value="WFG38083.1"/>
    <property type="molecule type" value="Genomic_DNA"/>
</dbReference>
<evidence type="ECO:0000313" key="3">
    <source>
        <dbReference type="EMBL" id="WFG38083.1"/>
    </source>
</evidence>
<dbReference type="AlphaFoldDB" id="A0AAJ5ZB65"/>
<dbReference type="PROSITE" id="PS51819">
    <property type="entry name" value="VOC"/>
    <property type="match status" value="1"/>
</dbReference>
<sequence length="129" mass="13887">MPFNVNHIHLKSSDPKKTADWFVEAFNVEIKTDNVRPVGDRFITTMTEGGLAINISSERTGETLGPADADPHYGLEHFGFDTDDMAADIARLEGLGAVLKEGPIDNGGGVTIAFVAAPGDIRIELIHRA</sequence>
<dbReference type="Gene3D" id="3.10.180.10">
    <property type="entry name" value="2,3-Dihydroxybiphenyl 1,2-Dioxygenase, domain 1"/>
    <property type="match status" value="1"/>
</dbReference>
<evidence type="ECO:0000313" key="5">
    <source>
        <dbReference type="Proteomes" id="UP001321249"/>
    </source>
</evidence>
<dbReference type="SUPFAM" id="SSF54593">
    <property type="entry name" value="Glyoxalase/Bleomycin resistance protein/Dihydroxybiphenyl dioxygenase"/>
    <property type="match status" value="1"/>
</dbReference>
<evidence type="ECO:0000259" key="1">
    <source>
        <dbReference type="PROSITE" id="PS51819"/>
    </source>
</evidence>
<reference evidence="4" key="3">
    <citation type="submission" date="2023-06" db="EMBL/GenBank/DDBJ databases">
        <title>Pangenomics reveal diversification of enzyme families and niche specialization in globally abundant SAR202 bacteria.</title>
        <authorList>
            <person name="Saw J.H.W."/>
        </authorList>
    </citation>
    <scope>NUCLEOTIDE SEQUENCE [LARGE SCALE GENOMIC DNA]</scope>
    <source>
        <strain evidence="4">JH1073</strain>
    </source>
</reference>
<gene>
    <name evidence="2" type="ORF">GKO46_06130</name>
    <name evidence="3" type="ORF">GKO48_00125</name>
</gene>
<evidence type="ECO:0000313" key="2">
    <source>
        <dbReference type="EMBL" id="MDG0866654.1"/>
    </source>
</evidence>
<feature type="domain" description="VOC" evidence="1">
    <location>
        <begin position="4"/>
        <end position="128"/>
    </location>
</feature>
<keyword evidence="4" id="KW-1185">Reference proteome</keyword>
<accession>A0AAJ5ZB65</accession>
<protein>
    <recommendedName>
        <fullName evidence="1">VOC domain-containing protein</fullName>
    </recommendedName>
</protein>
<dbReference type="InterPro" id="IPR037523">
    <property type="entry name" value="VOC_core"/>
</dbReference>
<dbReference type="InterPro" id="IPR029068">
    <property type="entry name" value="Glyas_Bleomycin-R_OHBP_Dase"/>
</dbReference>
<dbReference type="EMBL" id="WMBE01000002">
    <property type="protein sequence ID" value="MDG0866654.1"/>
    <property type="molecule type" value="Genomic_DNA"/>
</dbReference>